<dbReference type="InterPro" id="IPR015943">
    <property type="entry name" value="WD40/YVTN_repeat-like_dom_sf"/>
</dbReference>
<keyword evidence="1" id="KW-0812">Transmembrane</keyword>
<dbReference type="InterPro" id="IPR048954">
    <property type="entry name" value="PorZ_N"/>
</dbReference>
<sequence length="743" mass="82818">MTNRLHSVLGHYYQWILGFFILGIGLFIHPVMLQAQNIPVGSWRTHLSHYQAREVLAVEDRVYSASQNGLFYYVPETGELVKQGRLEGFSDTQVSALGYANTLERLLVTYRNGNMDVQESDGSLVNIRTILNSEFADKRIYDVLMEGTRAYISTAFGVVVLDMVEYKILETYNRLGREGEEIRVFEVALDEDFIYIGSSQGVKRASRSVLVNKQDFKNWEQLTNKVANQLLVANGQLYYWVAAAGVYQWSDNQEVIIQENTAITGIETDGVSLYILSPNQVEERENANVVATYTHRLMNQPLSITLDAQGILWVADATAGLLRLDDEMVQLFPSGPFSAETYRLFYFENKIVALRGGWNEGALNRPATFSIFEAGEWTNYTAEENNIGAVKIPSINDLTGFAYNSFNGKAYFSSYQGGLLEWNITENTFTILTSIFGEEAPSFHSVVTDGVGDIWMATDRRMYTLKLSGEVESFEVPVMRQPLDMRFHPFGQLWVRLANGGVVAYQQEQYNILTEGDGNGGLPNSNVLSLQVDREQSVWIGTSEGVAEFFNPLSAVTDMADDAVIPRVDGRPVLNEDRVHAIAIDGGNRKWFGTNTGVWVLNASASAQIEQFNMENSPLLSNTIVDMVIHPITGEVFISTDKGLISYRSASGVKELSEVSIFPNPLRPTDEERVTMTGVAEDAQVKITDTAGRLVWEGRAVGSTVTWNSRTLEGKEVSTGIYLIFSSTVDGEEYMVGKVGIIR</sequence>
<dbReference type="RefSeq" id="WP_345371370.1">
    <property type="nucleotide sequence ID" value="NZ_BAABJX010000029.1"/>
</dbReference>
<dbReference type="EMBL" id="BAABJX010000029">
    <property type="protein sequence ID" value="GAA4834464.1"/>
    <property type="molecule type" value="Genomic_DNA"/>
</dbReference>
<keyword evidence="1" id="KW-0472">Membrane</keyword>
<dbReference type="SUPFAM" id="SSF50998">
    <property type="entry name" value="Quinoprotein alcohol dehydrogenase-like"/>
    <property type="match status" value="1"/>
</dbReference>
<name>A0ABP9DBR1_9BACT</name>
<keyword evidence="4" id="KW-1185">Reference proteome</keyword>
<dbReference type="Gene3D" id="2.130.10.10">
    <property type="entry name" value="YVTN repeat-like/Quinoprotein amine dehydrogenase"/>
    <property type="match status" value="2"/>
</dbReference>
<dbReference type="Pfam" id="PF21544">
    <property type="entry name" value="PorZ_N_b_propeller"/>
    <property type="match status" value="1"/>
</dbReference>
<organism evidence="3 4">
    <name type="scientific">Algivirga pacifica</name>
    <dbReference type="NCBI Taxonomy" id="1162670"/>
    <lineage>
        <taxon>Bacteria</taxon>
        <taxon>Pseudomonadati</taxon>
        <taxon>Bacteroidota</taxon>
        <taxon>Cytophagia</taxon>
        <taxon>Cytophagales</taxon>
        <taxon>Flammeovirgaceae</taxon>
        <taxon>Algivirga</taxon>
    </lineage>
</organism>
<dbReference type="InterPro" id="IPR011110">
    <property type="entry name" value="Reg_prop"/>
</dbReference>
<feature type="domain" description="PorZ N-terminal beta-propeller" evidence="2">
    <location>
        <begin position="62"/>
        <end position="220"/>
    </location>
</feature>
<dbReference type="SUPFAM" id="SSF63829">
    <property type="entry name" value="Calcium-dependent phosphotriesterase"/>
    <property type="match status" value="1"/>
</dbReference>
<feature type="transmembrane region" description="Helical" evidence="1">
    <location>
        <begin position="12"/>
        <end position="32"/>
    </location>
</feature>
<proteinExistence type="predicted"/>
<keyword evidence="1" id="KW-1133">Transmembrane helix</keyword>
<evidence type="ECO:0000313" key="3">
    <source>
        <dbReference type="EMBL" id="GAA4834464.1"/>
    </source>
</evidence>
<gene>
    <name evidence="3" type="ORF">GCM10023331_19650</name>
</gene>
<dbReference type="Pfam" id="PF07494">
    <property type="entry name" value="Reg_prop"/>
    <property type="match status" value="1"/>
</dbReference>
<evidence type="ECO:0000313" key="4">
    <source>
        <dbReference type="Proteomes" id="UP001500298"/>
    </source>
</evidence>
<comment type="caution">
    <text evidence="3">The sequence shown here is derived from an EMBL/GenBank/DDBJ whole genome shotgun (WGS) entry which is preliminary data.</text>
</comment>
<dbReference type="InterPro" id="IPR011047">
    <property type="entry name" value="Quinoprotein_ADH-like_sf"/>
</dbReference>
<reference evidence="4" key="1">
    <citation type="journal article" date="2019" name="Int. J. Syst. Evol. Microbiol.">
        <title>The Global Catalogue of Microorganisms (GCM) 10K type strain sequencing project: providing services to taxonomists for standard genome sequencing and annotation.</title>
        <authorList>
            <consortium name="The Broad Institute Genomics Platform"/>
            <consortium name="The Broad Institute Genome Sequencing Center for Infectious Disease"/>
            <person name="Wu L."/>
            <person name="Ma J."/>
        </authorList>
    </citation>
    <scope>NUCLEOTIDE SEQUENCE [LARGE SCALE GENOMIC DNA]</scope>
    <source>
        <strain evidence="4">JCM 18326</strain>
    </source>
</reference>
<evidence type="ECO:0000259" key="2">
    <source>
        <dbReference type="Pfam" id="PF21544"/>
    </source>
</evidence>
<accession>A0ABP9DBR1</accession>
<dbReference type="Proteomes" id="UP001500298">
    <property type="component" value="Unassembled WGS sequence"/>
</dbReference>
<protein>
    <submittedName>
        <fullName evidence="3">Two-component regulator propeller domain-containing protein</fullName>
    </submittedName>
</protein>
<evidence type="ECO:0000256" key="1">
    <source>
        <dbReference type="SAM" id="Phobius"/>
    </source>
</evidence>